<dbReference type="KEGG" id="tbi:Tbis_3007"/>
<organism evidence="1 2">
    <name type="scientific">Thermobispora bispora (strain ATCC 19993 / DSM 43833 / CBS 139.67 / JCM 10125 / KCTC 9307 / NBRC 14880 / R51)</name>
    <dbReference type="NCBI Taxonomy" id="469371"/>
    <lineage>
        <taxon>Bacteria</taxon>
        <taxon>Bacillati</taxon>
        <taxon>Actinomycetota</taxon>
        <taxon>Actinomycetes</taxon>
        <taxon>Streptosporangiales</taxon>
        <taxon>Streptosporangiaceae</taxon>
        <taxon>Thermobispora</taxon>
    </lineage>
</organism>
<sequence length="131" mass="14017">MPLIEEGAKRSSVLWLGLPAGWRLAWHVWHDGAIYVVTGGGEQELPGLTEAAEVEVVLRSKDSGAELVRFPASVAVVDQASAPEAVAALAKERLNAADPAHLMEHWARHAAVVRLTPRPRATTHEPGATAH</sequence>
<protein>
    <submittedName>
        <fullName evidence="1">Uncharacterized protein</fullName>
    </submittedName>
</protein>
<dbReference type="Proteomes" id="UP000006640">
    <property type="component" value="Chromosome"/>
</dbReference>
<accession>D6Y7J4</accession>
<dbReference type="eggNOG" id="ENOG50331GF">
    <property type="taxonomic scope" value="Bacteria"/>
</dbReference>
<proteinExistence type="predicted"/>
<reference evidence="1 2" key="1">
    <citation type="submission" date="2010-01" db="EMBL/GenBank/DDBJ databases">
        <title>The complete genome of Thermobispora bispora DSM 43833.</title>
        <authorList>
            <consortium name="US DOE Joint Genome Institute (JGI-PGF)"/>
            <person name="Lucas S."/>
            <person name="Copeland A."/>
            <person name="Lapidus A."/>
            <person name="Glavina del Rio T."/>
            <person name="Dalin E."/>
            <person name="Tice H."/>
            <person name="Bruce D."/>
            <person name="Goodwin L."/>
            <person name="Pitluck S."/>
            <person name="Kyrpides N."/>
            <person name="Mavromatis K."/>
            <person name="Ivanova N."/>
            <person name="Mikhailova N."/>
            <person name="Chertkov O."/>
            <person name="Brettin T."/>
            <person name="Detter J.C."/>
            <person name="Han C."/>
            <person name="Larimer F."/>
            <person name="Land M."/>
            <person name="Hauser L."/>
            <person name="Markowitz V."/>
            <person name="Cheng J.-F."/>
            <person name="Hugenholtz P."/>
            <person name="Woyke T."/>
            <person name="Wu D."/>
            <person name="Jando M."/>
            <person name="Schneider S."/>
            <person name="Klenk H.-P."/>
            <person name="Eisen J.A."/>
        </authorList>
    </citation>
    <scope>NUCLEOTIDE SEQUENCE [LARGE SCALE GENOMIC DNA]</scope>
    <source>
        <strain evidence="2">ATCC 19993 / DSM 43833 / CBS 139.67 / JCM 10125 / KCTC 9307 / NBRC 14880 / R51</strain>
    </source>
</reference>
<dbReference type="Gene3D" id="2.30.110.10">
    <property type="entry name" value="Electron Transport, Fmn-binding Protein, Chain A"/>
    <property type="match status" value="1"/>
</dbReference>
<evidence type="ECO:0000313" key="1">
    <source>
        <dbReference type="EMBL" id="ADG89705.1"/>
    </source>
</evidence>
<name>D6Y7J4_THEBD</name>
<gene>
    <name evidence="1" type="ordered locus">Tbis_3007</name>
</gene>
<dbReference type="AlphaFoldDB" id="D6Y7J4"/>
<dbReference type="EMBL" id="CP001874">
    <property type="protein sequence ID" value="ADG89705.1"/>
    <property type="molecule type" value="Genomic_DNA"/>
</dbReference>
<keyword evidence="2" id="KW-1185">Reference proteome</keyword>
<dbReference type="HOGENOM" id="CLU_128226_0_0_11"/>
<dbReference type="OrthoDB" id="3687464at2"/>
<dbReference type="RefSeq" id="WP_013133238.1">
    <property type="nucleotide sequence ID" value="NC_014165.1"/>
</dbReference>
<evidence type="ECO:0000313" key="2">
    <source>
        <dbReference type="Proteomes" id="UP000006640"/>
    </source>
</evidence>
<dbReference type="STRING" id="469371.Tbis_3007"/>
<dbReference type="InterPro" id="IPR012349">
    <property type="entry name" value="Split_barrel_FMN-bd"/>
</dbReference>